<evidence type="ECO:0000256" key="4">
    <source>
        <dbReference type="ARBA" id="ARBA00022807"/>
    </source>
</evidence>
<dbReference type="EMBL" id="CP020919">
    <property type="protein sequence ID" value="AWG25122.1"/>
    <property type="molecule type" value="Genomic_DNA"/>
</dbReference>
<accession>A0A2S1LMZ2</accession>
<organism evidence="8 9">
    <name type="scientific">Flavobacterium kingsejongi</name>
    <dbReference type="NCBI Taxonomy" id="1678728"/>
    <lineage>
        <taxon>Bacteria</taxon>
        <taxon>Pseudomonadati</taxon>
        <taxon>Bacteroidota</taxon>
        <taxon>Flavobacteriia</taxon>
        <taxon>Flavobacteriales</taxon>
        <taxon>Flavobacteriaceae</taxon>
        <taxon>Flavobacterium</taxon>
    </lineage>
</organism>
<protein>
    <recommendedName>
        <fullName evidence="7">NlpC/P60 domain-containing protein</fullName>
    </recommendedName>
</protein>
<evidence type="ECO:0000259" key="7">
    <source>
        <dbReference type="PROSITE" id="PS51935"/>
    </source>
</evidence>
<evidence type="ECO:0000256" key="3">
    <source>
        <dbReference type="ARBA" id="ARBA00022801"/>
    </source>
</evidence>
<feature type="compositionally biased region" description="Basic and acidic residues" evidence="5">
    <location>
        <begin position="55"/>
        <end position="67"/>
    </location>
</feature>
<dbReference type="PANTHER" id="PTHR47053:SF1">
    <property type="entry name" value="MUREIN DD-ENDOPEPTIDASE MEPH-RELATED"/>
    <property type="match status" value="1"/>
</dbReference>
<dbReference type="PANTHER" id="PTHR47053">
    <property type="entry name" value="MUREIN DD-ENDOPEPTIDASE MEPH-RELATED"/>
    <property type="match status" value="1"/>
</dbReference>
<dbReference type="OrthoDB" id="9807055at2"/>
<sequence>MTSTKIFYLFLPILLLATNLGHAQIITSKKEAVKKGVYTTPAATEKKTVAATKATPEKAVAKTDKKSVSKSAKSNTNKKSLINEEEDKDFTPQPTENYLAMQLINNAMEFIGVHYRGGGTSTSGMDCSGMVTATFNIFGIKLPRSSFEQAQYGEKLDHSEIKKGDLVFFKTNGSKRINHVGMVTEVNGEEIKFIHSSTSKGVMVSSTNEPYYKRTFAQANRVIDPVF</sequence>
<evidence type="ECO:0000256" key="1">
    <source>
        <dbReference type="ARBA" id="ARBA00007074"/>
    </source>
</evidence>
<evidence type="ECO:0000256" key="5">
    <source>
        <dbReference type="SAM" id="MobiDB-lite"/>
    </source>
</evidence>
<comment type="similarity">
    <text evidence="1">Belongs to the peptidase C40 family.</text>
</comment>
<dbReference type="InterPro" id="IPR051202">
    <property type="entry name" value="Peptidase_C40"/>
</dbReference>
<evidence type="ECO:0000313" key="8">
    <source>
        <dbReference type="EMBL" id="AWG25122.1"/>
    </source>
</evidence>
<feature type="chain" id="PRO_5015509926" description="NlpC/P60 domain-containing protein" evidence="6">
    <location>
        <begin position="24"/>
        <end position="227"/>
    </location>
</feature>
<dbReference type="PROSITE" id="PS51935">
    <property type="entry name" value="NLPC_P60"/>
    <property type="match status" value="1"/>
</dbReference>
<keyword evidence="2" id="KW-0645">Protease</keyword>
<feature type="signal peptide" evidence="6">
    <location>
        <begin position="1"/>
        <end position="23"/>
    </location>
</feature>
<dbReference type="InterPro" id="IPR000064">
    <property type="entry name" value="NLP_P60_dom"/>
</dbReference>
<dbReference type="Pfam" id="PF00877">
    <property type="entry name" value="NLPC_P60"/>
    <property type="match status" value="1"/>
</dbReference>
<dbReference type="AlphaFoldDB" id="A0A2S1LMZ2"/>
<keyword evidence="6" id="KW-0732">Signal</keyword>
<gene>
    <name evidence="8" type="ORF">FK004_07685</name>
</gene>
<feature type="domain" description="NlpC/P60" evidence="7">
    <location>
        <begin position="97"/>
        <end position="223"/>
    </location>
</feature>
<dbReference type="Proteomes" id="UP000244677">
    <property type="component" value="Chromosome"/>
</dbReference>
<dbReference type="KEGG" id="fki:FK004_07685"/>
<evidence type="ECO:0000256" key="6">
    <source>
        <dbReference type="SAM" id="SignalP"/>
    </source>
</evidence>
<keyword evidence="4" id="KW-0788">Thiol protease</keyword>
<keyword evidence="3" id="KW-0378">Hydrolase</keyword>
<reference evidence="8 9" key="1">
    <citation type="submission" date="2017-04" db="EMBL/GenBank/DDBJ databases">
        <title>Complete genome sequence of Flavobacterium kingsejong AJ004.</title>
        <authorList>
            <person name="Lee P.C."/>
        </authorList>
    </citation>
    <scope>NUCLEOTIDE SEQUENCE [LARGE SCALE GENOMIC DNA]</scope>
    <source>
        <strain evidence="8 9">AJ004</strain>
    </source>
</reference>
<dbReference type="GO" id="GO:0008234">
    <property type="term" value="F:cysteine-type peptidase activity"/>
    <property type="evidence" value="ECO:0007669"/>
    <property type="project" value="UniProtKB-KW"/>
</dbReference>
<dbReference type="InterPro" id="IPR038765">
    <property type="entry name" value="Papain-like_cys_pep_sf"/>
</dbReference>
<name>A0A2S1LMZ2_9FLAO</name>
<dbReference type="Gene3D" id="3.90.1720.10">
    <property type="entry name" value="endopeptidase domain like (from Nostoc punctiforme)"/>
    <property type="match status" value="1"/>
</dbReference>
<dbReference type="SUPFAM" id="SSF54001">
    <property type="entry name" value="Cysteine proteinases"/>
    <property type="match status" value="1"/>
</dbReference>
<feature type="region of interest" description="Disordered" evidence="5">
    <location>
        <begin position="47"/>
        <end position="92"/>
    </location>
</feature>
<dbReference type="RefSeq" id="WP_108736726.1">
    <property type="nucleotide sequence ID" value="NZ_CP020919.1"/>
</dbReference>
<evidence type="ECO:0000256" key="2">
    <source>
        <dbReference type="ARBA" id="ARBA00022670"/>
    </source>
</evidence>
<evidence type="ECO:0000313" key="9">
    <source>
        <dbReference type="Proteomes" id="UP000244677"/>
    </source>
</evidence>
<proteinExistence type="inferred from homology"/>
<keyword evidence="9" id="KW-1185">Reference proteome</keyword>
<dbReference type="GO" id="GO:0006508">
    <property type="term" value="P:proteolysis"/>
    <property type="evidence" value="ECO:0007669"/>
    <property type="project" value="UniProtKB-KW"/>
</dbReference>
<feature type="compositionally biased region" description="Low complexity" evidence="5">
    <location>
        <begin position="69"/>
        <end position="80"/>
    </location>
</feature>